<reference evidence="1" key="2">
    <citation type="journal article" date="2021" name="PeerJ">
        <title>Extensive microbial diversity within the chicken gut microbiome revealed by metagenomics and culture.</title>
        <authorList>
            <person name="Gilroy R."/>
            <person name="Ravi A."/>
            <person name="Getino M."/>
            <person name="Pursley I."/>
            <person name="Horton D.L."/>
            <person name="Alikhan N.F."/>
            <person name="Baker D."/>
            <person name="Gharbi K."/>
            <person name="Hall N."/>
            <person name="Watson M."/>
            <person name="Adriaenssens E.M."/>
            <person name="Foster-Nyarko E."/>
            <person name="Jarju S."/>
            <person name="Secka A."/>
            <person name="Antonio M."/>
            <person name="Oren A."/>
            <person name="Chaudhuri R.R."/>
            <person name="La Ragione R."/>
            <person name="Hildebrand F."/>
            <person name="Pallen M.J."/>
        </authorList>
    </citation>
    <scope>NUCLEOTIDE SEQUENCE</scope>
    <source>
        <strain evidence="1">G3-3990</strain>
    </source>
</reference>
<dbReference type="Proteomes" id="UP000823641">
    <property type="component" value="Unassembled WGS sequence"/>
</dbReference>
<evidence type="ECO:0000313" key="1">
    <source>
        <dbReference type="EMBL" id="MBO8460325.1"/>
    </source>
</evidence>
<gene>
    <name evidence="1" type="ORF">IAA73_08345</name>
</gene>
<organism evidence="1 2">
    <name type="scientific">Candidatus Gallipaludibacter merdavium</name>
    <dbReference type="NCBI Taxonomy" id="2840839"/>
    <lineage>
        <taxon>Bacteria</taxon>
        <taxon>Pseudomonadati</taxon>
        <taxon>Bacteroidota</taxon>
        <taxon>Bacteroidia</taxon>
        <taxon>Bacteroidales</taxon>
        <taxon>Candidatus Gallipaludibacter</taxon>
    </lineage>
</organism>
<evidence type="ECO:0000313" key="2">
    <source>
        <dbReference type="Proteomes" id="UP000823641"/>
    </source>
</evidence>
<comment type="caution">
    <text evidence="1">The sequence shown here is derived from an EMBL/GenBank/DDBJ whole genome shotgun (WGS) entry which is preliminary data.</text>
</comment>
<sequence length="362" mass="41910">MSKKLLFIRYTKNAAIENGGEQATNKNFRLLERIWGEGNVETYAIHDDSKKHTIADYLKGVLFFPFNYYFGLSPRRVKAIVKKAFDFDAIYIDRSVFGIIAKQLRKKGYKGQIVCFFHNVEVPYFKSKIGRYPFHQVVLHCVDQNDAYCCRYADKIVCLNQRDADELEKRYGRRPDACIPITFKDALGKEDYSNEMTRTKPLCLFIGSYFTPNNEGIEWFMKNVYPYVDIQVKIVGKGMNKLRERYTIPAEAEIISDAPNLRPYFEEADVMVLPIFSGSGMKVKTCESMMYGKNILGTPEAFEGYDMNYSMAGGCCQTAEEFIAALKDLSERPRPRFNSYTRQTYLEKYTEDAVLEQYKGLF</sequence>
<proteinExistence type="predicted"/>
<dbReference type="Pfam" id="PF13692">
    <property type="entry name" value="Glyco_trans_1_4"/>
    <property type="match status" value="1"/>
</dbReference>
<reference evidence="1" key="1">
    <citation type="submission" date="2020-10" db="EMBL/GenBank/DDBJ databases">
        <authorList>
            <person name="Gilroy R."/>
        </authorList>
    </citation>
    <scope>NUCLEOTIDE SEQUENCE</scope>
    <source>
        <strain evidence="1">G3-3990</strain>
    </source>
</reference>
<dbReference type="Gene3D" id="3.40.50.2000">
    <property type="entry name" value="Glycogen Phosphorylase B"/>
    <property type="match status" value="2"/>
</dbReference>
<dbReference type="EMBL" id="JADIMG010000079">
    <property type="protein sequence ID" value="MBO8460325.1"/>
    <property type="molecule type" value="Genomic_DNA"/>
</dbReference>
<protein>
    <submittedName>
        <fullName evidence="1">Glycosyltransferase</fullName>
    </submittedName>
</protein>
<dbReference type="AlphaFoldDB" id="A0A9D9N4X5"/>
<accession>A0A9D9N4X5</accession>
<dbReference type="SUPFAM" id="SSF53756">
    <property type="entry name" value="UDP-Glycosyltransferase/glycogen phosphorylase"/>
    <property type="match status" value="1"/>
</dbReference>
<name>A0A9D9N4X5_9BACT</name>